<dbReference type="AlphaFoldDB" id="A0A974DDH3"/>
<name>A0A974DDH3_XENLA</name>
<evidence type="ECO:0000313" key="1">
    <source>
        <dbReference type="EMBL" id="OCT90014.1"/>
    </source>
</evidence>
<sequence length="67" mass="7317">MPEKYMTAPCKEEPALVSQTEPQMAVQGLMFHISNSPLHISVQGMQGGGWIPDTCNLCFCLCSCRLG</sequence>
<organism evidence="1 2">
    <name type="scientific">Xenopus laevis</name>
    <name type="common">African clawed frog</name>
    <dbReference type="NCBI Taxonomy" id="8355"/>
    <lineage>
        <taxon>Eukaryota</taxon>
        <taxon>Metazoa</taxon>
        <taxon>Chordata</taxon>
        <taxon>Craniata</taxon>
        <taxon>Vertebrata</taxon>
        <taxon>Euteleostomi</taxon>
        <taxon>Amphibia</taxon>
        <taxon>Batrachia</taxon>
        <taxon>Anura</taxon>
        <taxon>Pipoidea</taxon>
        <taxon>Pipidae</taxon>
        <taxon>Xenopodinae</taxon>
        <taxon>Xenopus</taxon>
        <taxon>Xenopus</taxon>
    </lineage>
</organism>
<protein>
    <submittedName>
        <fullName evidence="1">Uncharacterized protein</fullName>
    </submittedName>
</protein>
<reference evidence="2" key="1">
    <citation type="journal article" date="2016" name="Nature">
        <title>Genome evolution in the allotetraploid frog Xenopus laevis.</title>
        <authorList>
            <person name="Session A.M."/>
            <person name="Uno Y."/>
            <person name="Kwon T."/>
            <person name="Chapman J.A."/>
            <person name="Toyoda A."/>
            <person name="Takahashi S."/>
            <person name="Fukui A."/>
            <person name="Hikosaka A."/>
            <person name="Suzuki A."/>
            <person name="Kondo M."/>
            <person name="van Heeringen S.J."/>
            <person name="Quigley I."/>
            <person name="Heinz S."/>
            <person name="Ogino H."/>
            <person name="Ochi H."/>
            <person name="Hellsten U."/>
            <person name="Lyons J.B."/>
            <person name="Simakov O."/>
            <person name="Putnam N."/>
            <person name="Stites J."/>
            <person name="Kuroki Y."/>
            <person name="Tanaka T."/>
            <person name="Michiue T."/>
            <person name="Watanabe M."/>
            <person name="Bogdanovic O."/>
            <person name="Lister R."/>
            <person name="Georgiou G."/>
            <person name="Paranjpe S.S."/>
            <person name="van Kruijsbergen I."/>
            <person name="Shu S."/>
            <person name="Carlson J."/>
            <person name="Kinoshita T."/>
            <person name="Ohta Y."/>
            <person name="Mawaribuchi S."/>
            <person name="Jenkins J."/>
            <person name="Grimwood J."/>
            <person name="Schmutz J."/>
            <person name="Mitros T."/>
            <person name="Mozaffari S.V."/>
            <person name="Suzuki Y."/>
            <person name="Haramoto Y."/>
            <person name="Yamamoto T.S."/>
            <person name="Takagi C."/>
            <person name="Heald R."/>
            <person name="Miller K."/>
            <person name="Haudenschild C."/>
            <person name="Kitzman J."/>
            <person name="Nakayama T."/>
            <person name="Izutsu Y."/>
            <person name="Robert J."/>
            <person name="Fortriede J."/>
            <person name="Burns K."/>
            <person name="Lotay V."/>
            <person name="Karimi K."/>
            <person name="Yasuoka Y."/>
            <person name="Dichmann D.S."/>
            <person name="Flajnik M.F."/>
            <person name="Houston D.W."/>
            <person name="Shendure J."/>
            <person name="DuPasquier L."/>
            <person name="Vize P.D."/>
            <person name="Zorn A.M."/>
            <person name="Ito M."/>
            <person name="Marcotte E.M."/>
            <person name="Wallingford J.B."/>
            <person name="Ito Y."/>
            <person name="Asashima M."/>
            <person name="Ueno N."/>
            <person name="Matsuda Y."/>
            <person name="Veenstra G.J."/>
            <person name="Fujiyama A."/>
            <person name="Harland R.M."/>
            <person name="Taira M."/>
            <person name="Rokhsar D.S."/>
        </authorList>
    </citation>
    <scope>NUCLEOTIDE SEQUENCE [LARGE SCALE GENOMIC DNA]</scope>
    <source>
        <strain evidence="2">J</strain>
    </source>
</reference>
<accession>A0A974DDH3</accession>
<gene>
    <name evidence="1" type="ORF">XELAEV_18018629mg</name>
</gene>
<evidence type="ECO:0000313" key="2">
    <source>
        <dbReference type="Proteomes" id="UP000694892"/>
    </source>
</evidence>
<proteinExistence type="predicted"/>
<dbReference type="Proteomes" id="UP000694892">
    <property type="component" value="Chromosome 3L"/>
</dbReference>
<dbReference type="EMBL" id="CM004470">
    <property type="protein sequence ID" value="OCT90014.1"/>
    <property type="molecule type" value="Genomic_DNA"/>
</dbReference>